<protein>
    <submittedName>
        <fullName evidence="9">Uncharacterized ABC transporter permease protein YvrB</fullName>
    </submittedName>
</protein>
<sequence length="271" mass="27955">MVAAQLPGVGESDHPNSWSTILWQLRLPRVTLALIVGGGLAMAGAAYQGLFKNPLADPYLVGVASGSGLAATIVLLTGVPLYFAGIGILPIAAFCGGIAAVAVAYSVARSAHGTPLTTLILAGVAISALAASATSLLMIRSDPDLRPVLSWLMGSFIAAEWSDSLVMLLYLGPSVIVLLGFARILNVVQLSEEHASMLGVDVERVKIALIVAATLATASAVSFSGLIGFVGLVAPHVVRILWGVDYRFLLPMSGLIGATFLVIADWSPGQL</sequence>
<keyword evidence="3" id="KW-0813">Transport</keyword>
<dbReference type="EMBL" id="CASHTH010001345">
    <property type="protein sequence ID" value="CAI8014168.1"/>
    <property type="molecule type" value="Genomic_DNA"/>
</dbReference>
<dbReference type="Pfam" id="PF01032">
    <property type="entry name" value="FecCD"/>
    <property type="match status" value="1"/>
</dbReference>
<dbReference type="GO" id="GO:0022857">
    <property type="term" value="F:transmembrane transporter activity"/>
    <property type="evidence" value="ECO:0007669"/>
    <property type="project" value="InterPro"/>
</dbReference>
<proteinExistence type="inferred from homology"/>
<evidence type="ECO:0000256" key="6">
    <source>
        <dbReference type="ARBA" id="ARBA00022989"/>
    </source>
</evidence>
<keyword evidence="5 8" id="KW-0812">Transmembrane</keyword>
<accession>A0AA35WAI6</accession>
<dbReference type="Proteomes" id="UP001174909">
    <property type="component" value="Unassembled WGS sequence"/>
</dbReference>
<evidence type="ECO:0000256" key="1">
    <source>
        <dbReference type="ARBA" id="ARBA00004651"/>
    </source>
</evidence>
<dbReference type="PANTHER" id="PTHR30472:SF25">
    <property type="entry name" value="ABC TRANSPORTER PERMEASE PROTEIN MJ0876-RELATED"/>
    <property type="match status" value="1"/>
</dbReference>
<feature type="transmembrane region" description="Helical" evidence="8">
    <location>
        <begin position="165"/>
        <end position="186"/>
    </location>
</feature>
<feature type="transmembrane region" description="Helical" evidence="8">
    <location>
        <begin position="59"/>
        <end position="76"/>
    </location>
</feature>
<dbReference type="InterPro" id="IPR037294">
    <property type="entry name" value="ABC_BtuC-like"/>
</dbReference>
<gene>
    <name evidence="9" type="ORF">GBAR_LOCUS8891</name>
</gene>
<comment type="subcellular location">
    <subcellularLocation>
        <location evidence="1">Cell membrane</location>
        <topology evidence="1">Multi-pass membrane protein</topology>
    </subcellularLocation>
</comment>
<comment type="similarity">
    <text evidence="2">Belongs to the binding-protein-dependent transport system permease family. FecCD subfamily.</text>
</comment>
<dbReference type="GO" id="GO:0005886">
    <property type="term" value="C:plasma membrane"/>
    <property type="evidence" value="ECO:0007669"/>
    <property type="project" value="UniProtKB-SubCell"/>
</dbReference>
<dbReference type="SUPFAM" id="SSF81345">
    <property type="entry name" value="ABC transporter involved in vitamin B12 uptake, BtuC"/>
    <property type="match status" value="1"/>
</dbReference>
<evidence type="ECO:0000256" key="4">
    <source>
        <dbReference type="ARBA" id="ARBA00022475"/>
    </source>
</evidence>
<comment type="caution">
    <text evidence="9">The sequence shown here is derived from an EMBL/GenBank/DDBJ whole genome shotgun (WGS) entry which is preliminary data.</text>
</comment>
<evidence type="ECO:0000256" key="2">
    <source>
        <dbReference type="ARBA" id="ARBA00007935"/>
    </source>
</evidence>
<feature type="transmembrane region" description="Helical" evidence="8">
    <location>
        <begin position="246"/>
        <end position="266"/>
    </location>
</feature>
<name>A0AA35WAI6_GEOBA</name>
<keyword evidence="10" id="KW-1185">Reference proteome</keyword>
<feature type="transmembrane region" description="Helical" evidence="8">
    <location>
        <begin position="207"/>
        <end position="234"/>
    </location>
</feature>
<dbReference type="CDD" id="cd06550">
    <property type="entry name" value="TM_ABC_iron-siderophores_like"/>
    <property type="match status" value="1"/>
</dbReference>
<evidence type="ECO:0000313" key="10">
    <source>
        <dbReference type="Proteomes" id="UP001174909"/>
    </source>
</evidence>
<evidence type="ECO:0000256" key="7">
    <source>
        <dbReference type="ARBA" id="ARBA00023136"/>
    </source>
</evidence>
<evidence type="ECO:0000256" key="8">
    <source>
        <dbReference type="SAM" id="Phobius"/>
    </source>
</evidence>
<keyword evidence="7 8" id="KW-0472">Membrane</keyword>
<dbReference type="Gene3D" id="1.10.3470.10">
    <property type="entry name" value="ABC transporter involved in vitamin B12 uptake, BtuC"/>
    <property type="match status" value="1"/>
</dbReference>
<dbReference type="PANTHER" id="PTHR30472">
    <property type="entry name" value="FERRIC ENTEROBACTIN TRANSPORT SYSTEM PERMEASE PROTEIN"/>
    <property type="match status" value="1"/>
</dbReference>
<evidence type="ECO:0000256" key="5">
    <source>
        <dbReference type="ARBA" id="ARBA00022692"/>
    </source>
</evidence>
<evidence type="ECO:0000313" key="9">
    <source>
        <dbReference type="EMBL" id="CAI8014168.1"/>
    </source>
</evidence>
<keyword evidence="4" id="KW-1003">Cell membrane</keyword>
<evidence type="ECO:0000256" key="3">
    <source>
        <dbReference type="ARBA" id="ARBA00022448"/>
    </source>
</evidence>
<reference evidence="9" key="1">
    <citation type="submission" date="2023-03" db="EMBL/GenBank/DDBJ databases">
        <authorList>
            <person name="Steffen K."/>
            <person name="Cardenas P."/>
        </authorList>
    </citation>
    <scope>NUCLEOTIDE SEQUENCE</scope>
</reference>
<feature type="transmembrane region" description="Helical" evidence="8">
    <location>
        <begin position="82"/>
        <end position="107"/>
    </location>
</feature>
<keyword evidence="6 8" id="KW-1133">Transmembrane helix</keyword>
<feature type="transmembrane region" description="Helical" evidence="8">
    <location>
        <begin position="27"/>
        <end position="47"/>
    </location>
</feature>
<dbReference type="AlphaFoldDB" id="A0AA35WAI6"/>
<organism evidence="9 10">
    <name type="scientific">Geodia barretti</name>
    <name type="common">Barrett's horny sponge</name>
    <dbReference type="NCBI Taxonomy" id="519541"/>
    <lineage>
        <taxon>Eukaryota</taxon>
        <taxon>Metazoa</taxon>
        <taxon>Porifera</taxon>
        <taxon>Demospongiae</taxon>
        <taxon>Heteroscleromorpha</taxon>
        <taxon>Tetractinellida</taxon>
        <taxon>Astrophorina</taxon>
        <taxon>Geodiidae</taxon>
        <taxon>Geodia</taxon>
    </lineage>
</organism>
<dbReference type="InterPro" id="IPR000522">
    <property type="entry name" value="ABC_transptr_permease_BtuC"/>
</dbReference>
<feature type="transmembrane region" description="Helical" evidence="8">
    <location>
        <begin position="119"/>
        <end position="139"/>
    </location>
</feature>